<organism evidence="1 2">
    <name type="scientific">Chryseotalea sanaruensis</name>
    <dbReference type="NCBI Taxonomy" id="2482724"/>
    <lineage>
        <taxon>Bacteria</taxon>
        <taxon>Pseudomonadati</taxon>
        <taxon>Bacteroidota</taxon>
        <taxon>Cytophagia</taxon>
        <taxon>Cytophagales</taxon>
        <taxon>Chryseotaleaceae</taxon>
        <taxon>Chryseotalea</taxon>
    </lineage>
</organism>
<dbReference type="InterPro" id="IPR005358">
    <property type="entry name" value="Puta_zinc/iron-chelating_dom"/>
</dbReference>
<dbReference type="OrthoDB" id="9806610at2"/>
<dbReference type="RefSeq" id="WP_127122067.1">
    <property type="nucleotide sequence ID" value="NZ_BHXQ01000003.1"/>
</dbReference>
<evidence type="ECO:0008006" key="3">
    <source>
        <dbReference type="Google" id="ProtNLM"/>
    </source>
</evidence>
<gene>
    <name evidence="1" type="ORF">SanaruYs_16260</name>
</gene>
<dbReference type="Pfam" id="PF03692">
    <property type="entry name" value="CxxCxxCC"/>
    <property type="match status" value="1"/>
</dbReference>
<dbReference type="AlphaFoldDB" id="A0A401U936"/>
<keyword evidence="2" id="KW-1185">Reference proteome</keyword>
<evidence type="ECO:0000313" key="1">
    <source>
        <dbReference type="EMBL" id="GCC51401.1"/>
    </source>
</evidence>
<reference evidence="1 2" key="1">
    <citation type="submission" date="2018-11" db="EMBL/GenBank/DDBJ databases">
        <title>Chryseotalea sanarue gen. nov., sp., nov., a member of the family Cytophagaceae, isolated from a brackish lake in Hamamatsu Japan.</title>
        <authorList>
            <person name="Maejima Y."/>
            <person name="Iino T."/>
            <person name="Muraguchi Y."/>
            <person name="Fukuda K."/>
            <person name="Ohkuma M."/>
            <person name="Moriuchi R."/>
            <person name="Dohra H."/>
            <person name="Kimbara K."/>
            <person name="Shintani M."/>
        </authorList>
    </citation>
    <scope>NUCLEOTIDE SEQUENCE [LARGE SCALE GENOMIC DNA]</scope>
    <source>
        <strain evidence="1 2">Ys</strain>
    </source>
</reference>
<protein>
    <recommendedName>
        <fullName evidence="3">YkgJ family cysteine cluster protein</fullName>
    </recommendedName>
</protein>
<dbReference type="EMBL" id="BHXQ01000003">
    <property type="protein sequence ID" value="GCC51401.1"/>
    <property type="molecule type" value="Genomic_DNA"/>
</dbReference>
<dbReference type="Proteomes" id="UP000288227">
    <property type="component" value="Unassembled WGS sequence"/>
</dbReference>
<proteinExistence type="predicted"/>
<sequence length="191" mass="22034">MRLDDKVREVVAVFEKLDQEIAAFQQTTDLHCKFGCGKCCYKSDIEATTLEFLPFAFDLYKKDQALVWLEKLKQSDSSICLILNPTQSGAGLCSEYVHRGLICRLFGYSARTNKYNQKDYVTCQIIKTEQTANYDRAAKLVTEGGEIPVMNQFYMQLHAIDMDLTQNFYPINEAMRRAIEHVLSYYAYRDA</sequence>
<evidence type="ECO:0000313" key="2">
    <source>
        <dbReference type="Proteomes" id="UP000288227"/>
    </source>
</evidence>
<name>A0A401U936_9BACT</name>
<accession>A0A401U936</accession>
<comment type="caution">
    <text evidence="1">The sequence shown here is derived from an EMBL/GenBank/DDBJ whole genome shotgun (WGS) entry which is preliminary data.</text>
</comment>